<dbReference type="Pfam" id="PF00392">
    <property type="entry name" value="GntR"/>
    <property type="match status" value="1"/>
</dbReference>
<keyword evidence="2" id="KW-0238">DNA-binding</keyword>
<dbReference type="PROSITE" id="PS50949">
    <property type="entry name" value="HTH_GNTR"/>
    <property type="match status" value="1"/>
</dbReference>
<dbReference type="Gene3D" id="1.10.10.10">
    <property type="entry name" value="Winged helix-like DNA-binding domain superfamily/Winged helix DNA-binding domain"/>
    <property type="match status" value="1"/>
</dbReference>
<dbReference type="PANTHER" id="PTHR43537:SF54">
    <property type="entry name" value="TRANSCRIPTIONAL REGULATOR, GNTR FAMILY"/>
    <property type="match status" value="1"/>
</dbReference>
<evidence type="ECO:0000259" key="4">
    <source>
        <dbReference type="PROSITE" id="PS50949"/>
    </source>
</evidence>
<dbReference type="AlphaFoldDB" id="A0A942TBT6"/>
<keyword evidence="1" id="KW-0805">Transcription regulation</keyword>
<feature type="domain" description="HTH gntR-type" evidence="4">
    <location>
        <begin position="1"/>
        <end position="56"/>
    </location>
</feature>
<dbReference type="GO" id="GO:0003700">
    <property type="term" value="F:DNA-binding transcription factor activity"/>
    <property type="evidence" value="ECO:0007669"/>
    <property type="project" value="InterPro"/>
</dbReference>
<protein>
    <submittedName>
        <fullName evidence="5">FadR family transcriptional regulator</fullName>
    </submittedName>
</protein>
<dbReference type="GO" id="GO:0003677">
    <property type="term" value="F:DNA binding"/>
    <property type="evidence" value="ECO:0007669"/>
    <property type="project" value="UniProtKB-KW"/>
</dbReference>
<dbReference type="Proteomes" id="UP000681414">
    <property type="component" value="Unassembled WGS sequence"/>
</dbReference>
<reference evidence="5 6" key="1">
    <citation type="submission" date="2021-05" db="EMBL/GenBank/DDBJ databases">
        <title>Novel Bacillus species.</title>
        <authorList>
            <person name="Liu G."/>
        </authorList>
    </citation>
    <scope>NUCLEOTIDE SEQUENCE [LARGE SCALE GENOMIC DNA]</scope>
    <source>
        <strain evidence="6">FJAT-49780</strain>
    </source>
</reference>
<evidence type="ECO:0000256" key="1">
    <source>
        <dbReference type="ARBA" id="ARBA00023015"/>
    </source>
</evidence>
<proteinExistence type="predicted"/>
<dbReference type="CDD" id="cd07377">
    <property type="entry name" value="WHTH_GntR"/>
    <property type="match status" value="1"/>
</dbReference>
<dbReference type="SMART" id="SM00345">
    <property type="entry name" value="HTH_GNTR"/>
    <property type="match status" value="1"/>
</dbReference>
<dbReference type="InterPro" id="IPR036388">
    <property type="entry name" value="WH-like_DNA-bd_sf"/>
</dbReference>
<accession>A0A942TBT6</accession>
<evidence type="ECO:0000256" key="3">
    <source>
        <dbReference type="ARBA" id="ARBA00023163"/>
    </source>
</evidence>
<dbReference type="PANTHER" id="PTHR43537">
    <property type="entry name" value="TRANSCRIPTIONAL REGULATOR, GNTR FAMILY"/>
    <property type="match status" value="1"/>
</dbReference>
<organism evidence="5 6">
    <name type="scientific">Lederbergia citri</name>
    <dbReference type="NCBI Taxonomy" id="2833580"/>
    <lineage>
        <taxon>Bacteria</taxon>
        <taxon>Bacillati</taxon>
        <taxon>Bacillota</taxon>
        <taxon>Bacilli</taxon>
        <taxon>Bacillales</taxon>
        <taxon>Bacillaceae</taxon>
        <taxon>Lederbergia</taxon>
    </lineage>
</organism>
<dbReference type="SUPFAM" id="SSF46785">
    <property type="entry name" value="Winged helix' DNA-binding domain"/>
    <property type="match status" value="1"/>
</dbReference>
<comment type="caution">
    <text evidence="5">The sequence shown here is derived from an EMBL/GenBank/DDBJ whole genome shotgun (WGS) entry which is preliminary data.</text>
</comment>
<keyword evidence="3" id="KW-0804">Transcription</keyword>
<dbReference type="PRINTS" id="PR00035">
    <property type="entry name" value="HTHGNTR"/>
</dbReference>
<dbReference type="InterPro" id="IPR000524">
    <property type="entry name" value="Tscrpt_reg_HTH_GntR"/>
</dbReference>
<keyword evidence="6" id="KW-1185">Reference proteome</keyword>
<evidence type="ECO:0000256" key="2">
    <source>
        <dbReference type="ARBA" id="ARBA00023125"/>
    </source>
</evidence>
<dbReference type="InterPro" id="IPR036390">
    <property type="entry name" value="WH_DNA-bd_sf"/>
</dbReference>
<evidence type="ECO:0000313" key="5">
    <source>
        <dbReference type="EMBL" id="MBS4194981.1"/>
    </source>
</evidence>
<gene>
    <name evidence="5" type="ORF">KHA97_07800</name>
</gene>
<dbReference type="EMBL" id="JAGYPG010000001">
    <property type="protein sequence ID" value="MBS4194981.1"/>
    <property type="molecule type" value="Genomic_DNA"/>
</dbReference>
<name>A0A942TBT6_9BACI</name>
<evidence type="ECO:0000313" key="6">
    <source>
        <dbReference type="Proteomes" id="UP000681414"/>
    </source>
</evidence>
<sequence length="185" mass="21268">MISSDGLKQGDKIPSERELSERLKVGRSSVREALRSLELLGLIETRRGEGTFLGDFRNNQLIKLLGMFILEDPNVKSDITKTKEILEKDIIRNICLLEDKEELQNLRKNVIHESETLFDKIMALERNYLLYRIWEVLKSYSAEIMDNKVQLGQNDIMSLLDALIEGNSDKAIAIYEKKDSSHSLI</sequence>